<gene>
    <name evidence="1" type="ORF">TEA_012378</name>
</gene>
<dbReference type="EMBL" id="SDRB02011796">
    <property type="protein sequence ID" value="THG00082.1"/>
    <property type="molecule type" value="Genomic_DNA"/>
</dbReference>
<sequence length="244" mass="26872">MGNNFYTGDLSHNFSYKITGSSSISLEVPVVQREDDYISGFNVGVVYYRTGDEENCSMELDDYPYLIITDKINGIDLTYTPTFFGIPQSCVDYVWTSNIGVEESFGYRIKGGEQFEFCFVLPSPFKICYKSGILLEWEWEKGAMVISPGEVGDTIEGDLVCGGGDLRGDHVHLVFPDVGVAIDKVGEKGAVVISAGEEGDTIEADPVCGGGDLREDHAHLVFPDEVVAIEKVRVVHPRSDVREF</sequence>
<protein>
    <submittedName>
        <fullName evidence="1">Uncharacterized protein</fullName>
    </submittedName>
</protein>
<evidence type="ECO:0000313" key="2">
    <source>
        <dbReference type="Proteomes" id="UP000306102"/>
    </source>
</evidence>
<name>A0A4S4DBY1_CAMSN</name>
<keyword evidence="2" id="KW-1185">Reference proteome</keyword>
<accession>A0A4S4DBY1</accession>
<proteinExistence type="predicted"/>
<dbReference type="Proteomes" id="UP000306102">
    <property type="component" value="Unassembled WGS sequence"/>
</dbReference>
<dbReference type="AlphaFoldDB" id="A0A4S4DBY1"/>
<comment type="caution">
    <text evidence="1">The sequence shown here is derived from an EMBL/GenBank/DDBJ whole genome shotgun (WGS) entry which is preliminary data.</text>
</comment>
<evidence type="ECO:0000313" key="1">
    <source>
        <dbReference type="EMBL" id="THG00082.1"/>
    </source>
</evidence>
<reference evidence="1 2" key="1">
    <citation type="journal article" date="2018" name="Proc. Natl. Acad. Sci. U.S.A.">
        <title>Draft genome sequence of Camellia sinensis var. sinensis provides insights into the evolution of the tea genome and tea quality.</title>
        <authorList>
            <person name="Wei C."/>
            <person name="Yang H."/>
            <person name="Wang S."/>
            <person name="Zhao J."/>
            <person name="Liu C."/>
            <person name="Gao L."/>
            <person name="Xia E."/>
            <person name="Lu Y."/>
            <person name="Tai Y."/>
            <person name="She G."/>
            <person name="Sun J."/>
            <person name="Cao H."/>
            <person name="Tong W."/>
            <person name="Gao Q."/>
            <person name="Li Y."/>
            <person name="Deng W."/>
            <person name="Jiang X."/>
            <person name="Wang W."/>
            <person name="Chen Q."/>
            <person name="Zhang S."/>
            <person name="Li H."/>
            <person name="Wu J."/>
            <person name="Wang P."/>
            <person name="Li P."/>
            <person name="Shi C."/>
            <person name="Zheng F."/>
            <person name="Jian J."/>
            <person name="Huang B."/>
            <person name="Shan D."/>
            <person name="Shi M."/>
            <person name="Fang C."/>
            <person name="Yue Y."/>
            <person name="Li F."/>
            <person name="Li D."/>
            <person name="Wei S."/>
            <person name="Han B."/>
            <person name="Jiang C."/>
            <person name="Yin Y."/>
            <person name="Xia T."/>
            <person name="Zhang Z."/>
            <person name="Bennetzen J.L."/>
            <person name="Zhao S."/>
            <person name="Wan X."/>
        </authorList>
    </citation>
    <scope>NUCLEOTIDE SEQUENCE [LARGE SCALE GENOMIC DNA]</scope>
    <source>
        <strain evidence="2">cv. Shuchazao</strain>
        <tissue evidence="1">Leaf</tissue>
    </source>
</reference>
<organism evidence="1 2">
    <name type="scientific">Camellia sinensis var. sinensis</name>
    <name type="common">China tea</name>
    <dbReference type="NCBI Taxonomy" id="542762"/>
    <lineage>
        <taxon>Eukaryota</taxon>
        <taxon>Viridiplantae</taxon>
        <taxon>Streptophyta</taxon>
        <taxon>Embryophyta</taxon>
        <taxon>Tracheophyta</taxon>
        <taxon>Spermatophyta</taxon>
        <taxon>Magnoliopsida</taxon>
        <taxon>eudicotyledons</taxon>
        <taxon>Gunneridae</taxon>
        <taxon>Pentapetalae</taxon>
        <taxon>asterids</taxon>
        <taxon>Ericales</taxon>
        <taxon>Theaceae</taxon>
        <taxon>Camellia</taxon>
    </lineage>
</organism>